<dbReference type="Proteomes" id="UP000009328">
    <property type="component" value="Unassembled WGS sequence"/>
</dbReference>
<organism evidence="1 2">
    <name type="scientific">Wickerhamomyces ciferrii (strain ATCC 14091 / BCRC 22168 / CBS 111 / JCM 3599 / NBRC 0793 / NRRL Y-1031 F-60-10)</name>
    <name type="common">Yeast</name>
    <name type="synonym">Pichia ciferrii</name>
    <dbReference type="NCBI Taxonomy" id="1206466"/>
    <lineage>
        <taxon>Eukaryota</taxon>
        <taxon>Fungi</taxon>
        <taxon>Dikarya</taxon>
        <taxon>Ascomycota</taxon>
        <taxon>Saccharomycotina</taxon>
        <taxon>Saccharomycetes</taxon>
        <taxon>Phaffomycetales</taxon>
        <taxon>Wickerhamomycetaceae</taxon>
        <taxon>Wickerhamomyces</taxon>
    </lineage>
</organism>
<dbReference type="AlphaFoldDB" id="K0KKU5"/>
<dbReference type="Gene3D" id="1.10.510.10">
    <property type="entry name" value="Transferase(Phosphotransferase) domain 1"/>
    <property type="match status" value="1"/>
</dbReference>
<keyword evidence="2" id="KW-1185">Reference proteome</keyword>
<evidence type="ECO:0000313" key="1">
    <source>
        <dbReference type="EMBL" id="CCH45825.1"/>
    </source>
</evidence>
<protein>
    <recommendedName>
        <fullName evidence="3">Protein kinase domain-containing protein</fullName>
    </recommendedName>
</protein>
<proteinExistence type="predicted"/>
<reference evidence="1 2" key="1">
    <citation type="journal article" date="2012" name="Eukaryot. Cell">
        <title>Draft genome sequence of Wickerhamomyces ciferrii NRRL Y-1031 F-60-10.</title>
        <authorList>
            <person name="Schneider J."/>
            <person name="Andrea H."/>
            <person name="Blom J."/>
            <person name="Jaenicke S."/>
            <person name="Ruckert C."/>
            <person name="Schorsch C."/>
            <person name="Szczepanowski R."/>
            <person name="Farwick M."/>
            <person name="Goesmann A."/>
            <person name="Puhler A."/>
            <person name="Schaffer S."/>
            <person name="Tauch A."/>
            <person name="Kohler T."/>
            <person name="Brinkrolf K."/>
        </authorList>
    </citation>
    <scope>NUCLEOTIDE SEQUENCE [LARGE SCALE GENOMIC DNA]</scope>
    <source>
        <strain evidence="2">ATCC 14091 / BCRC 22168 / CBS 111 / JCM 3599 / NBRC 0793 / NRRL Y-1031 F-60-10</strain>
    </source>
</reference>
<accession>K0KKU5</accession>
<dbReference type="SUPFAM" id="SSF56112">
    <property type="entry name" value="Protein kinase-like (PK-like)"/>
    <property type="match status" value="1"/>
</dbReference>
<gene>
    <name evidence="1" type="ORF">BN7_5411</name>
</gene>
<dbReference type="InParanoid" id="K0KKU5"/>
<comment type="caution">
    <text evidence="1">The sequence shown here is derived from an EMBL/GenBank/DDBJ whole genome shotgun (WGS) entry which is preliminary data.</text>
</comment>
<name>K0KKU5_WICCF</name>
<evidence type="ECO:0000313" key="2">
    <source>
        <dbReference type="Proteomes" id="UP000009328"/>
    </source>
</evidence>
<sequence length="692" mass="80009">MEIEGYQGKWYQKKIYKIGLIIPDLADLSAVDGEYLQGNFTVLPTIVQQQLYNLKFESIENLVKKDFETNAIALEKFVEKSLDIAEEQGEIKDINRDFFIALGSPHETKLTADNLKSERAGQFRALFILMIIKNFFAGLMKLHDVTRNSSLSFDLPTMDVNTEYLFNCLGIHHSENLPKMALGMLTEDLGFTLEQDNNSKLILMIIKFKDYRLTKFIELGQFSEKNEDISSILKDIIIYTLLSGNSFFILSDAVSTKVCLLPIHQKETPIWTRAGNWTTLNPSVKSHHINNSTPYDNNHLALKGLFALLLFDGIQQQFHLIDLKEYPEYLKFNDAKNMNEQSEDWKHFFREFLLNALKGLNQTSTSSNSGIDRTVDALNDPKDEDFESYRNFKRPRIGKKSTPLQKRMKKADSVIETDSSESRFVNLKNPLCFKGLDDKLIISEMSTYSSVKFVIPSKAFLEFLDKLQSESDEDILRKQIIQQGTDKIFWKFYDLQGNITRLYIYGYNYFGDYVTTGLSEADRYIRGSMGDFDSLESINAIAKADYDNEVETLRGIYRHNATLKRNEKDFIINTTQAYCHGEVLANTMEGRIYQGYHIAYNYIDFVANKPKTKSQFKLWKTQIDNLHKAGYHHGDIHPRNVACRDDGEVFIYDFGKSEPISEMEGYWKQKCLNKTCTDYKELKRHSRKKPVS</sequence>
<dbReference type="EMBL" id="CAIF01000212">
    <property type="protein sequence ID" value="CCH45825.1"/>
    <property type="molecule type" value="Genomic_DNA"/>
</dbReference>
<dbReference type="HOGENOM" id="CLU_398066_0_0_1"/>
<dbReference type="InterPro" id="IPR011009">
    <property type="entry name" value="Kinase-like_dom_sf"/>
</dbReference>
<evidence type="ECO:0008006" key="3">
    <source>
        <dbReference type="Google" id="ProtNLM"/>
    </source>
</evidence>